<organism evidence="2 3">
    <name type="scientific">Scophthalmus maximus</name>
    <name type="common">Turbot</name>
    <name type="synonym">Psetta maxima</name>
    <dbReference type="NCBI Taxonomy" id="52904"/>
    <lineage>
        <taxon>Eukaryota</taxon>
        <taxon>Metazoa</taxon>
        <taxon>Chordata</taxon>
        <taxon>Craniata</taxon>
        <taxon>Vertebrata</taxon>
        <taxon>Euteleostomi</taxon>
        <taxon>Actinopterygii</taxon>
        <taxon>Neopterygii</taxon>
        <taxon>Teleostei</taxon>
        <taxon>Neoteleostei</taxon>
        <taxon>Acanthomorphata</taxon>
        <taxon>Carangaria</taxon>
        <taxon>Pleuronectiformes</taxon>
        <taxon>Pleuronectoidei</taxon>
        <taxon>Scophthalmidae</taxon>
        <taxon>Scophthalmus</taxon>
    </lineage>
</organism>
<feature type="region of interest" description="Disordered" evidence="1">
    <location>
        <begin position="1"/>
        <end position="24"/>
    </location>
</feature>
<proteinExistence type="predicted"/>
<feature type="compositionally biased region" description="Acidic residues" evidence="1">
    <location>
        <begin position="15"/>
        <end position="24"/>
    </location>
</feature>
<name>A0A6A4SG76_SCOMX</name>
<comment type="caution">
    <text evidence="2">The sequence shown here is derived from an EMBL/GenBank/DDBJ whole genome shotgun (WGS) entry which is preliminary data.</text>
</comment>
<sequence length="154" mass="16753">MDELRRRTGGGGGAGEEEEEEEGPVVEVRLVPAARIVVRYAHEGPGGRLAASDFGRLRLFSASDSRQAADIELAITLTLPLVNAIGARKRGRSFGDHTVFLRLRYLQCGVDNAEEKVPASLPASLRREYHQEPLGGTQVVCCPFKIKKNIINTG</sequence>
<protein>
    <submittedName>
        <fullName evidence="2">Uncharacterized protein</fullName>
    </submittedName>
</protein>
<gene>
    <name evidence="2" type="ORF">F2P81_019029</name>
</gene>
<accession>A0A6A4SG76</accession>
<reference evidence="2 3" key="1">
    <citation type="submission" date="2019-06" db="EMBL/GenBank/DDBJ databases">
        <title>Draft genomes of female and male turbot (Scophthalmus maximus).</title>
        <authorList>
            <person name="Xu H."/>
            <person name="Xu X.-W."/>
            <person name="Shao C."/>
            <person name="Chen S."/>
        </authorList>
    </citation>
    <scope>NUCLEOTIDE SEQUENCE [LARGE SCALE GENOMIC DNA]</scope>
    <source>
        <strain evidence="2">Ysfricsl-2016a</strain>
        <tissue evidence="2">Blood</tissue>
    </source>
</reference>
<dbReference type="AlphaFoldDB" id="A0A6A4SG76"/>
<dbReference type="EMBL" id="VEVO01000016">
    <property type="protein sequence ID" value="KAF0029924.1"/>
    <property type="molecule type" value="Genomic_DNA"/>
</dbReference>
<evidence type="ECO:0000313" key="3">
    <source>
        <dbReference type="Proteomes" id="UP000438429"/>
    </source>
</evidence>
<evidence type="ECO:0000256" key="1">
    <source>
        <dbReference type="SAM" id="MobiDB-lite"/>
    </source>
</evidence>
<dbReference type="Proteomes" id="UP000438429">
    <property type="component" value="Unassembled WGS sequence"/>
</dbReference>
<evidence type="ECO:0000313" key="2">
    <source>
        <dbReference type="EMBL" id="KAF0029924.1"/>
    </source>
</evidence>